<dbReference type="STRING" id="207949.RED65_01853"/>
<dbReference type="HOGENOM" id="CLU_045112_2_0_6"/>
<name>Q1MXJ1_9GAMM</name>
<gene>
    <name evidence="1" type="ORF">RED65_01853</name>
</gene>
<dbReference type="EMBL" id="AAQH01000041">
    <property type="protein sequence ID" value="EAT10681.1"/>
    <property type="molecule type" value="Genomic_DNA"/>
</dbReference>
<dbReference type="Proteomes" id="UP000004263">
    <property type="component" value="Unassembled WGS sequence"/>
</dbReference>
<keyword evidence="2" id="KW-1185">Reference proteome</keyword>
<evidence type="ECO:0000313" key="2">
    <source>
        <dbReference type="Proteomes" id="UP000004263"/>
    </source>
</evidence>
<accession>Q1MXJ1</accession>
<dbReference type="RefSeq" id="WP_007019384.1">
    <property type="nucleotide sequence ID" value="NZ_CH724124.1"/>
</dbReference>
<dbReference type="AlphaFoldDB" id="Q1MXJ1"/>
<dbReference type="Pfam" id="PF03090">
    <property type="entry name" value="Replicase"/>
    <property type="match status" value="1"/>
</dbReference>
<organism evidence="1 2">
    <name type="scientific">Bermanella marisrubri</name>
    <dbReference type="NCBI Taxonomy" id="207949"/>
    <lineage>
        <taxon>Bacteria</taxon>
        <taxon>Pseudomonadati</taxon>
        <taxon>Pseudomonadota</taxon>
        <taxon>Gammaproteobacteria</taxon>
        <taxon>Oceanospirillales</taxon>
        <taxon>Oceanospirillaceae</taxon>
        <taxon>Bermanella</taxon>
    </lineage>
</organism>
<reference evidence="1 2" key="1">
    <citation type="submission" date="2006-03" db="EMBL/GenBank/DDBJ databases">
        <authorList>
            <person name="Pinhassi J."/>
            <person name="Pedros-Alio C."/>
            <person name="Ferriera S."/>
            <person name="Johnson J."/>
            <person name="Kravitz S."/>
            <person name="Halpern A."/>
            <person name="Remington K."/>
            <person name="Beeson K."/>
            <person name="Tran B."/>
            <person name="Rogers Y.-H."/>
            <person name="Friedman R."/>
            <person name="Venter J.C."/>
        </authorList>
    </citation>
    <scope>NUCLEOTIDE SEQUENCE [LARGE SCALE GENOMIC DNA]</scope>
    <source>
        <strain evidence="1 2">RED65</strain>
    </source>
</reference>
<sequence>MEALLQNYKNDSALSRIEEFLPYKPFCSDNKTAALIRVAYSALRYDYIQVNPPEMLAWMVFDLDNHPTTGKEADPFIWQWEGLPPPNLIVTNLDNSKSHLYYAVAPVCRSKKARIKPQQYFKAVRKKLGARLGADPDFTSPVSKNPFSKNFRTLEIHNDEYSLCELDVALDEPKANAFYELPGAATEVSIGRNTTVFNWLRYWAYEAVDEARKHDFDTWTRRCHVQARRFAIKASDALGKECLKDSEIKAIAKSVSGWVWNNYNGDNIDRGIMGLNDSGLDLKKKQSLAAHRTNSMSRERNKKAVKRVILALKRAGFSNSEITRSRVAKIVGLGRKALYTTYKAVFDRYIAFPSKKASESTRKLAGALFELRTPLDLTAISVIARKIHTSATWGLDPPPD</sequence>
<dbReference type="InterPro" id="IPR004322">
    <property type="entry name" value="Plasmid_replicase_bac"/>
</dbReference>
<evidence type="ECO:0000313" key="1">
    <source>
        <dbReference type="EMBL" id="EAT10681.1"/>
    </source>
</evidence>
<comment type="caution">
    <text evidence="1">The sequence shown here is derived from an EMBL/GenBank/DDBJ whole genome shotgun (WGS) entry which is preliminary data.</text>
</comment>
<dbReference type="OrthoDB" id="5445431at2"/>
<protein>
    <submittedName>
        <fullName evidence="1">Uncharacterized protein</fullName>
    </submittedName>
</protein>
<proteinExistence type="predicted"/>
<dbReference type="Gene3D" id="1.10.340.50">
    <property type="match status" value="1"/>
</dbReference>